<dbReference type="PANTHER" id="PTHR10039">
    <property type="entry name" value="AMELOGENIN"/>
    <property type="match status" value="1"/>
</dbReference>
<reference evidence="3 4" key="1">
    <citation type="submission" date="2015-12" db="EMBL/GenBank/DDBJ databases">
        <title>Draft genome sequence of Moniliophthora roreri, the causal agent of frosty pod rot of cacao.</title>
        <authorList>
            <person name="Aime M.C."/>
            <person name="Diaz-Valderrama J.R."/>
            <person name="Kijpornyongpan T."/>
            <person name="Phillips-Mora W."/>
        </authorList>
    </citation>
    <scope>NUCLEOTIDE SEQUENCE [LARGE SCALE GENOMIC DNA]</scope>
    <source>
        <strain evidence="3 4">MCA 2952</strain>
    </source>
</reference>
<name>A0A0W0G8V1_MONRR</name>
<feature type="domain" description="Nephrocystin 3-like N-terminal" evidence="2">
    <location>
        <begin position="89"/>
        <end position="228"/>
    </location>
</feature>
<dbReference type="Proteomes" id="UP000054988">
    <property type="component" value="Unassembled WGS sequence"/>
</dbReference>
<dbReference type="eggNOG" id="ENOG502QWK4">
    <property type="taxonomic scope" value="Eukaryota"/>
</dbReference>
<evidence type="ECO:0000259" key="2">
    <source>
        <dbReference type="Pfam" id="PF24883"/>
    </source>
</evidence>
<comment type="caution">
    <text evidence="3">The sequence shown here is derived from an EMBL/GenBank/DDBJ whole genome shotgun (WGS) entry which is preliminary data.</text>
</comment>
<accession>A0A0W0G8V1</accession>
<protein>
    <recommendedName>
        <fullName evidence="2">Nephrocystin 3-like N-terminal domain-containing protein</fullName>
    </recommendedName>
</protein>
<evidence type="ECO:0000313" key="4">
    <source>
        <dbReference type="Proteomes" id="UP000054988"/>
    </source>
</evidence>
<keyword evidence="1" id="KW-0677">Repeat</keyword>
<dbReference type="EMBL" id="LATX01000812">
    <property type="protein sequence ID" value="KTB44989.1"/>
    <property type="molecule type" value="Genomic_DNA"/>
</dbReference>
<evidence type="ECO:0000256" key="1">
    <source>
        <dbReference type="ARBA" id="ARBA00022737"/>
    </source>
</evidence>
<dbReference type="InterPro" id="IPR056884">
    <property type="entry name" value="NPHP3-like_N"/>
</dbReference>
<gene>
    <name evidence="3" type="ORF">WG66_2450</name>
</gene>
<dbReference type="SUPFAM" id="SSF52540">
    <property type="entry name" value="P-loop containing nucleoside triphosphate hydrolases"/>
    <property type="match status" value="1"/>
</dbReference>
<proteinExistence type="predicted"/>
<dbReference type="PANTHER" id="PTHR10039:SF17">
    <property type="entry name" value="FUNGAL STAND N-TERMINAL GOODBYE DOMAIN-CONTAINING PROTEIN-RELATED"/>
    <property type="match status" value="1"/>
</dbReference>
<dbReference type="InterPro" id="IPR027417">
    <property type="entry name" value="P-loop_NTPase"/>
</dbReference>
<dbReference type="Pfam" id="PF24883">
    <property type="entry name" value="NPHP3_N"/>
    <property type="match status" value="1"/>
</dbReference>
<organism evidence="3 4">
    <name type="scientific">Moniliophthora roreri</name>
    <name type="common">Frosty pod rot fungus</name>
    <name type="synonym">Monilia roreri</name>
    <dbReference type="NCBI Taxonomy" id="221103"/>
    <lineage>
        <taxon>Eukaryota</taxon>
        <taxon>Fungi</taxon>
        <taxon>Dikarya</taxon>
        <taxon>Basidiomycota</taxon>
        <taxon>Agaricomycotina</taxon>
        <taxon>Agaricomycetes</taxon>
        <taxon>Agaricomycetidae</taxon>
        <taxon>Agaricales</taxon>
        <taxon>Marasmiineae</taxon>
        <taxon>Marasmiaceae</taxon>
        <taxon>Moniliophthora</taxon>
    </lineage>
</organism>
<sequence length="741" mass="85276">MFNRSRGATIWGDAHNNVGRDQSHCNNAYEVHGNVIHNVYSGGISPNLDDPNTLRLLAEKAAPNACYDSEQRFPPPNCHPGTRAEILAKLSQWIEGERRSSRVFWLYGSAGVGKSAIAQNLAEKFTGRKIAASFFFSRSDTSRDKLEPFFWAGSLSRQFVPTPTFSIHLAKHSSKVESEAFQKLPNTVTIDGLDECVQHPSQERLLAIIRKPITSPTHTPWVFLIFSRPEPQIRCAFDHEDFDRVLMCLAITPSAEATRDIRKYMVDCFADLRKKHRALRYEGTSWPSEDAIDKLVDRADGQFIFASTVIKFVDTHDERPQDRLETILRIYVDHGVDSPYSDLDLLYHQILSACHQWEKVQRVLRLLVTPHKCPRNDSSWKNSWHSPAMVALQLHLKHGEVEAILSRLHSVLQIPEYNTDNIHITHASFTEFLSDPNCSGKYYTPEMSKLEYYDLVATLLLHTLSTMKVHYPLYQLQSEVTTAFPLWNSMLRDQDTDFGLMRYSCFSWDAYCIQIESPSAHLFAALSCFDPYSFLSTYIFFQGINLHSPFWRDTIKWAKSFGESTLQFVGAWEPFLWGGFCVAFPPKISKQLALEWTFHLEESFLNGYTYHVDTSRKIFLQRLYFVIVEVSTIISSWGGHTLLILPADSHMILPEGWHMTHITKHNEEVFHRVLNVMGQDDMELLLDDIQMDTCEILIRKLVREDDLAHLKSFLKERRKEVIPQANDWLYRPFSGEGALTV</sequence>
<dbReference type="Gene3D" id="3.40.50.300">
    <property type="entry name" value="P-loop containing nucleotide triphosphate hydrolases"/>
    <property type="match status" value="1"/>
</dbReference>
<dbReference type="AlphaFoldDB" id="A0A0W0G8V1"/>
<evidence type="ECO:0000313" key="3">
    <source>
        <dbReference type="EMBL" id="KTB44989.1"/>
    </source>
</evidence>